<dbReference type="InterPro" id="IPR011659">
    <property type="entry name" value="WD40"/>
</dbReference>
<feature type="signal peptide" evidence="1">
    <location>
        <begin position="1"/>
        <end position="23"/>
    </location>
</feature>
<dbReference type="RefSeq" id="WP_073132878.1">
    <property type="nucleotide sequence ID" value="NZ_FQWQ01000001.1"/>
</dbReference>
<organism evidence="2 3">
    <name type="scientific">Chryseolinea serpens</name>
    <dbReference type="NCBI Taxonomy" id="947013"/>
    <lineage>
        <taxon>Bacteria</taxon>
        <taxon>Pseudomonadati</taxon>
        <taxon>Bacteroidota</taxon>
        <taxon>Cytophagia</taxon>
        <taxon>Cytophagales</taxon>
        <taxon>Fulvivirgaceae</taxon>
        <taxon>Chryseolinea</taxon>
    </lineage>
</organism>
<reference evidence="2 3" key="1">
    <citation type="submission" date="2016-11" db="EMBL/GenBank/DDBJ databases">
        <authorList>
            <person name="Jaros S."/>
            <person name="Januszkiewicz K."/>
            <person name="Wedrychowicz H."/>
        </authorList>
    </citation>
    <scope>NUCLEOTIDE SEQUENCE [LARGE SCALE GENOMIC DNA]</scope>
    <source>
        <strain evidence="2 3">DSM 24574</strain>
    </source>
</reference>
<evidence type="ECO:0000313" key="2">
    <source>
        <dbReference type="EMBL" id="SHG77470.1"/>
    </source>
</evidence>
<dbReference type="EMBL" id="FQWQ01000001">
    <property type="protein sequence ID" value="SHG77470.1"/>
    <property type="molecule type" value="Genomic_DNA"/>
</dbReference>
<accession>A0A1M5MJD9</accession>
<sequence length="355" mass="39500">MKDNNKVRKAVTPLLMTVFFSFAVVYSSNGQEQVFGGASMDADHPISKAKESGAAVQFAENVNADAKATPLNRSINGPYQEVKPRLAPNGNRLYFSRIFHPDNTNGVNDPEDIWYAEFDRETGSWSEPLRMVSHLNNAGPNYINNVSVTGDTIILGNQYMKKGKMRAGLSYSVNVNGEWSLPKTINIQDDYNMSSHANTFVALQNGVIIRAIQRGETMGERDLYVSFWDGEKATEPVNMGSVINSEFEESSPFLASDNKTMYFASKGHHGYGGFDIYVTKRLDESWTSWSKPENLGPAVNGAMDDEFFSITHCGNFAVFSRQISVHNVDIFRIPVRELFNDVKEKELSQGAVASL</sequence>
<proteinExistence type="predicted"/>
<feature type="chain" id="PRO_5012386759" evidence="1">
    <location>
        <begin position="24"/>
        <end position="355"/>
    </location>
</feature>
<keyword evidence="3" id="KW-1185">Reference proteome</keyword>
<dbReference type="Pfam" id="PF07676">
    <property type="entry name" value="PD40"/>
    <property type="match status" value="2"/>
</dbReference>
<evidence type="ECO:0000256" key="1">
    <source>
        <dbReference type="SAM" id="SignalP"/>
    </source>
</evidence>
<dbReference type="OrthoDB" id="9809364at2"/>
<dbReference type="AlphaFoldDB" id="A0A1M5MJD9"/>
<name>A0A1M5MJD9_9BACT</name>
<dbReference type="Proteomes" id="UP000184212">
    <property type="component" value="Unassembled WGS sequence"/>
</dbReference>
<keyword evidence="1" id="KW-0732">Signal</keyword>
<gene>
    <name evidence="2" type="ORF">SAMN04488109_1778</name>
</gene>
<protein>
    <submittedName>
        <fullName evidence="2">WD40-like Beta Propeller Repeat</fullName>
    </submittedName>
</protein>
<evidence type="ECO:0000313" key="3">
    <source>
        <dbReference type="Proteomes" id="UP000184212"/>
    </source>
</evidence>
<dbReference type="STRING" id="947013.SAMN04488109_1778"/>